<proteinExistence type="predicted"/>
<dbReference type="AlphaFoldDB" id="A0A2P4PF97"/>
<keyword evidence="1" id="KW-0175">Coiled coil</keyword>
<reference evidence="2 3" key="1">
    <citation type="journal article" date="2013" name="Proc. Natl. Acad. Sci. U.S.A.">
        <title>Genome of an arbuscular mycorrhizal fungus provides insight into the oldest plant symbiosis.</title>
        <authorList>
            <person name="Tisserant E."/>
            <person name="Malbreil M."/>
            <person name="Kuo A."/>
            <person name="Kohler A."/>
            <person name="Symeonidi A."/>
            <person name="Balestrini R."/>
            <person name="Charron P."/>
            <person name="Duensing N."/>
            <person name="Frei Dit Frey N."/>
            <person name="Gianinazzi-Pearson V."/>
            <person name="Gilbert L.B."/>
            <person name="Handa Y."/>
            <person name="Herr J.R."/>
            <person name="Hijri M."/>
            <person name="Koul R."/>
            <person name="Kawaguchi M."/>
            <person name="Krajinski F."/>
            <person name="Lammers P.J."/>
            <person name="Masclaux F.G."/>
            <person name="Murat C."/>
            <person name="Morin E."/>
            <person name="Ndikumana S."/>
            <person name="Pagni M."/>
            <person name="Petitpierre D."/>
            <person name="Requena N."/>
            <person name="Rosikiewicz P."/>
            <person name="Riley R."/>
            <person name="Saito K."/>
            <person name="San Clemente H."/>
            <person name="Shapiro H."/>
            <person name="van Tuinen D."/>
            <person name="Becard G."/>
            <person name="Bonfante P."/>
            <person name="Paszkowski U."/>
            <person name="Shachar-Hill Y.Y."/>
            <person name="Tuskan G.A."/>
            <person name="Young P.W."/>
            <person name="Sanders I.R."/>
            <person name="Henrissat B."/>
            <person name="Rensing S.A."/>
            <person name="Grigoriev I.V."/>
            <person name="Corradi N."/>
            <person name="Roux C."/>
            <person name="Martin F."/>
        </authorList>
    </citation>
    <scope>NUCLEOTIDE SEQUENCE [LARGE SCALE GENOMIC DNA]</scope>
    <source>
        <strain evidence="2 3">DAOM 197198</strain>
    </source>
</reference>
<protein>
    <submittedName>
        <fullName evidence="2">Uncharacterized protein</fullName>
    </submittedName>
</protein>
<name>A0A2P4PF97_RHIID</name>
<keyword evidence="3" id="KW-1185">Reference proteome</keyword>
<organism evidence="2 3">
    <name type="scientific">Rhizophagus irregularis (strain DAOM 181602 / DAOM 197198 / MUCL 43194)</name>
    <name type="common">Arbuscular mycorrhizal fungus</name>
    <name type="synonym">Glomus intraradices</name>
    <dbReference type="NCBI Taxonomy" id="747089"/>
    <lineage>
        <taxon>Eukaryota</taxon>
        <taxon>Fungi</taxon>
        <taxon>Fungi incertae sedis</taxon>
        <taxon>Mucoromycota</taxon>
        <taxon>Glomeromycotina</taxon>
        <taxon>Glomeromycetes</taxon>
        <taxon>Glomerales</taxon>
        <taxon>Glomeraceae</taxon>
        <taxon>Rhizophagus</taxon>
    </lineage>
</organism>
<reference evidence="2 3" key="2">
    <citation type="journal article" date="2018" name="New Phytol.">
        <title>High intraspecific genome diversity in the model arbuscular mycorrhizal symbiont Rhizophagus irregularis.</title>
        <authorList>
            <person name="Chen E.C.H."/>
            <person name="Morin E."/>
            <person name="Beaudet D."/>
            <person name="Noel J."/>
            <person name="Yildirir G."/>
            <person name="Ndikumana S."/>
            <person name="Charron P."/>
            <person name="St-Onge C."/>
            <person name="Giorgi J."/>
            <person name="Kruger M."/>
            <person name="Marton T."/>
            <person name="Ropars J."/>
            <person name="Grigoriev I.V."/>
            <person name="Hainaut M."/>
            <person name="Henrissat B."/>
            <person name="Roux C."/>
            <person name="Martin F."/>
            <person name="Corradi N."/>
        </authorList>
    </citation>
    <scope>NUCLEOTIDE SEQUENCE [LARGE SCALE GENOMIC DNA]</scope>
    <source>
        <strain evidence="2 3">DAOM 197198</strain>
    </source>
</reference>
<evidence type="ECO:0000313" key="2">
    <source>
        <dbReference type="EMBL" id="POG64059.1"/>
    </source>
</evidence>
<dbReference type="EMBL" id="AUPC02000249">
    <property type="protein sequence ID" value="POG64059.1"/>
    <property type="molecule type" value="Genomic_DNA"/>
</dbReference>
<evidence type="ECO:0000313" key="3">
    <source>
        <dbReference type="Proteomes" id="UP000018888"/>
    </source>
</evidence>
<accession>A0A2P4PF97</accession>
<feature type="coiled-coil region" evidence="1">
    <location>
        <begin position="5"/>
        <end position="32"/>
    </location>
</feature>
<sequence length="55" mass="6397">MAISALIKKTNIRQAENEVNKLQKIGNELEKFCNKLGPLIVNIYFQHILYNFGKF</sequence>
<dbReference type="VEuPathDB" id="FungiDB:RhiirFUN_013821"/>
<dbReference type="Proteomes" id="UP000018888">
    <property type="component" value="Unassembled WGS sequence"/>
</dbReference>
<evidence type="ECO:0000256" key="1">
    <source>
        <dbReference type="SAM" id="Coils"/>
    </source>
</evidence>
<comment type="caution">
    <text evidence="2">The sequence shown here is derived from an EMBL/GenBank/DDBJ whole genome shotgun (WGS) entry which is preliminary data.</text>
</comment>
<gene>
    <name evidence="2" type="ORF">GLOIN_2v1679091</name>
</gene>